<dbReference type="KEGG" id="smam:Mal15_21490"/>
<dbReference type="AlphaFoldDB" id="A0A5B9MA57"/>
<gene>
    <name evidence="1" type="ORF">Mal15_21490</name>
</gene>
<dbReference type="Proteomes" id="UP000321353">
    <property type="component" value="Chromosome"/>
</dbReference>
<proteinExistence type="predicted"/>
<evidence type="ECO:0008006" key="3">
    <source>
        <dbReference type="Google" id="ProtNLM"/>
    </source>
</evidence>
<keyword evidence="2" id="KW-1185">Reference proteome</keyword>
<evidence type="ECO:0000313" key="1">
    <source>
        <dbReference type="EMBL" id="QEF98102.1"/>
    </source>
</evidence>
<protein>
    <recommendedName>
        <fullName evidence="3">HNH endonuclease</fullName>
    </recommendedName>
</protein>
<organism evidence="1 2">
    <name type="scientific">Stieleria maiorica</name>
    <dbReference type="NCBI Taxonomy" id="2795974"/>
    <lineage>
        <taxon>Bacteria</taxon>
        <taxon>Pseudomonadati</taxon>
        <taxon>Planctomycetota</taxon>
        <taxon>Planctomycetia</taxon>
        <taxon>Pirellulales</taxon>
        <taxon>Pirellulaceae</taxon>
        <taxon>Stieleria</taxon>
    </lineage>
</organism>
<sequence>MARDDFSAPTKRTIAQRSGYVCAYPNCLAPTSGPALDGESAVNIGVAAHICAASENGPRYDPTMTEQERADAENGIWMCANHSTLIDRDDDKYTVDVLRDWKYEAEDRAMKMLGQPRGCAKGSLASVSPASRLGAEQSVLVDGQPIPYVSTFDADDEEEQMTWYVSAFVIQFSIQKRPSLKNAVLDHLVVTVHETKTIPEYQPLMGVYPSEVNLFYVEIDKNNGTIPREFRPTRYYTKQTDSEPEQQHYPQPMVLDDDIPAQIAVRFNSKSSGMFLMSMDAVVTAGDEHETLPIMPPQWTIFEEPEPYEDME</sequence>
<evidence type="ECO:0000313" key="2">
    <source>
        <dbReference type="Proteomes" id="UP000321353"/>
    </source>
</evidence>
<dbReference type="EMBL" id="CP036264">
    <property type="protein sequence ID" value="QEF98102.1"/>
    <property type="molecule type" value="Genomic_DNA"/>
</dbReference>
<accession>A0A5B9MA57</accession>
<dbReference type="RefSeq" id="WP_147867673.1">
    <property type="nucleotide sequence ID" value="NZ_CP036264.1"/>
</dbReference>
<reference evidence="1 2" key="1">
    <citation type="submission" date="2019-02" db="EMBL/GenBank/DDBJ databases">
        <title>Planctomycetal bacteria perform biofilm scaping via a novel small molecule.</title>
        <authorList>
            <person name="Jeske O."/>
            <person name="Boedeker C."/>
            <person name="Wiegand S."/>
            <person name="Breitling P."/>
            <person name="Kallscheuer N."/>
            <person name="Jogler M."/>
            <person name="Rohde M."/>
            <person name="Petersen J."/>
            <person name="Medema M.H."/>
            <person name="Surup F."/>
            <person name="Jogler C."/>
        </authorList>
    </citation>
    <scope>NUCLEOTIDE SEQUENCE [LARGE SCALE GENOMIC DNA]</scope>
    <source>
        <strain evidence="1 2">Mal15</strain>
    </source>
</reference>
<name>A0A5B9MA57_9BACT</name>